<evidence type="ECO:0000313" key="2">
    <source>
        <dbReference type="Proteomes" id="UP001350748"/>
    </source>
</evidence>
<comment type="caution">
    <text evidence="1">The sequence shown here is derived from an EMBL/GenBank/DDBJ whole genome shotgun (WGS) entry which is preliminary data.</text>
</comment>
<name>A0ABU7XFT1_9HYPH</name>
<sequence>MRIVQQACLLGVTPPPVVSFCPSRCGGGALLRVSPPGCSTGAAGLRPAISRHSSTPQAVFSIGAGGGSVRSGATFPSSRTTT</sequence>
<organism evidence="1 2">
    <name type="scientific">Methylocystis borbori</name>
    <dbReference type="NCBI Taxonomy" id="3118750"/>
    <lineage>
        <taxon>Bacteria</taxon>
        <taxon>Pseudomonadati</taxon>
        <taxon>Pseudomonadota</taxon>
        <taxon>Alphaproteobacteria</taxon>
        <taxon>Hyphomicrobiales</taxon>
        <taxon>Methylocystaceae</taxon>
        <taxon>Methylocystis</taxon>
    </lineage>
</organism>
<reference evidence="1 2" key="1">
    <citation type="submission" date="2024-02" db="EMBL/GenBank/DDBJ databases">
        <authorList>
            <person name="Grouzdev D."/>
        </authorList>
    </citation>
    <scope>NUCLEOTIDE SEQUENCE [LARGE SCALE GENOMIC DNA]</scope>
    <source>
        <strain evidence="1 2">9N</strain>
    </source>
</reference>
<protein>
    <submittedName>
        <fullName evidence="1">Uncharacterized protein</fullName>
    </submittedName>
</protein>
<dbReference type="RefSeq" id="WP_332080315.1">
    <property type="nucleotide sequence ID" value="NZ_JAZHYN010000005.1"/>
</dbReference>
<evidence type="ECO:0000313" key="1">
    <source>
        <dbReference type="EMBL" id="MEF3365408.1"/>
    </source>
</evidence>
<dbReference type="EMBL" id="JAZHYN010000005">
    <property type="protein sequence ID" value="MEF3365408.1"/>
    <property type="molecule type" value="Genomic_DNA"/>
</dbReference>
<gene>
    <name evidence="1" type="ORF">V3H18_02555</name>
</gene>
<keyword evidence="2" id="KW-1185">Reference proteome</keyword>
<proteinExistence type="predicted"/>
<accession>A0ABU7XFT1</accession>
<dbReference type="Proteomes" id="UP001350748">
    <property type="component" value="Unassembled WGS sequence"/>
</dbReference>